<dbReference type="PANTHER" id="PTHR43709:SF2">
    <property type="entry name" value="DUF453 DOMAIN PROTEIN (AFU_ORTHOLOGUE AFUA_6G00360)"/>
    <property type="match status" value="1"/>
</dbReference>
<accession>A0A432Y136</accession>
<evidence type="ECO:0000313" key="3">
    <source>
        <dbReference type="EMBL" id="RUO54656.1"/>
    </source>
</evidence>
<dbReference type="FunFam" id="3.10.310.10:FF:000018">
    <property type="entry name" value="2-methylaconitate cis-trans isomerase"/>
    <property type="match status" value="1"/>
</dbReference>
<protein>
    <submittedName>
        <fullName evidence="3">2-methylaconitate cis-trans isomerase PrpF</fullName>
    </submittedName>
</protein>
<evidence type="ECO:0000256" key="1">
    <source>
        <dbReference type="ARBA" id="ARBA00007673"/>
    </source>
</evidence>
<dbReference type="Pfam" id="PF04303">
    <property type="entry name" value="PrpF"/>
    <property type="match status" value="1"/>
</dbReference>
<dbReference type="InterPro" id="IPR012709">
    <property type="entry name" value="PrpF"/>
</dbReference>
<dbReference type="AlphaFoldDB" id="A0A432Y136"/>
<evidence type="ECO:0000256" key="2">
    <source>
        <dbReference type="ARBA" id="ARBA00023235"/>
    </source>
</evidence>
<dbReference type="NCBIfam" id="TIGR02334">
    <property type="entry name" value="prpF"/>
    <property type="match status" value="1"/>
</dbReference>
<dbReference type="SUPFAM" id="SSF54506">
    <property type="entry name" value="Diaminopimelate epimerase-like"/>
    <property type="match status" value="2"/>
</dbReference>
<sequence>MADTTTFAPQIKIPATYMRGGTSKGVFFRLDDLPEVAQQPGAARDKLLLRVIGSPDPYGKHTDGMGGATSSTSKTVILSRSNKADHDVDYLFGQVSIDKPFIDWSGNCGNLTAAVGSFAISNGLVEADQIPENGICTVRIWQANIEKTIVARVPMCNGEVQETGDFELDGVTFPAAEVQVEFMDPAADDGEGSGAMFPTGNVVDSFEVPGLGELQATFINAGIPTIFVNAEAIGYTGTELQGAINEDPQALQMFESLRAHGAVKMGLIDDVAEAGNRQHTPKIAFVAPPQDYMASSGKQIHLTDIDVLVRAMSMGKLHHAMMGTAAVAIAAAAAVPGTLVNLAAGGGDRTSIRFGHPSGTLQVGAEAKQTNGEWTVTKAIMSRSARVLMEGWVRVPGDCF</sequence>
<dbReference type="PANTHER" id="PTHR43709">
    <property type="entry name" value="ACONITATE ISOMERASE-RELATED"/>
    <property type="match status" value="1"/>
</dbReference>
<name>A0A432Y136_9GAMM</name>
<comment type="caution">
    <text evidence="3">The sequence shown here is derived from an EMBL/GenBank/DDBJ whole genome shotgun (WGS) entry which is preliminary data.</text>
</comment>
<evidence type="ECO:0000313" key="4">
    <source>
        <dbReference type="Proteomes" id="UP000287198"/>
    </source>
</evidence>
<organism evidence="3 4">
    <name type="scientific">Pseudidiomarina halophila</name>
    <dbReference type="NCBI Taxonomy" id="1449799"/>
    <lineage>
        <taxon>Bacteria</taxon>
        <taxon>Pseudomonadati</taxon>
        <taxon>Pseudomonadota</taxon>
        <taxon>Gammaproteobacteria</taxon>
        <taxon>Alteromonadales</taxon>
        <taxon>Idiomarinaceae</taxon>
        <taxon>Pseudidiomarina</taxon>
    </lineage>
</organism>
<keyword evidence="2 3" id="KW-0413">Isomerase</keyword>
<reference evidence="4" key="1">
    <citation type="journal article" date="2018" name="Front. Microbiol.">
        <title>Genome-Based Analysis Reveals the Taxonomy and Diversity of the Family Idiomarinaceae.</title>
        <authorList>
            <person name="Liu Y."/>
            <person name="Lai Q."/>
            <person name="Shao Z."/>
        </authorList>
    </citation>
    <scope>NUCLEOTIDE SEQUENCE [LARGE SCALE GENOMIC DNA]</scope>
    <source>
        <strain evidence="4">BH195</strain>
    </source>
</reference>
<dbReference type="OrthoDB" id="9779763at2"/>
<gene>
    <name evidence="3" type="primary">prpF</name>
    <name evidence="3" type="ORF">CWI69_04395</name>
</gene>
<dbReference type="GO" id="GO:0019629">
    <property type="term" value="P:propionate catabolic process, 2-methylcitrate cycle"/>
    <property type="evidence" value="ECO:0007669"/>
    <property type="project" value="InterPro"/>
</dbReference>
<proteinExistence type="inferred from homology"/>
<dbReference type="InterPro" id="IPR007400">
    <property type="entry name" value="PrpF-like"/>
</dbReference>
<dbReference type="RefSeq" id="WP_126762227.1">
    <property type="nucleotide sequence ID" value="NZ_JBHLTZ010000004.1"/>
</dbReference>
<dbReference type="EMBL" id="PIPW01000001">
    <property type="protein sequence ID" value="RUO54656.1"/>
    <property type="molecule type" value="Genomic_DNA"/>
</dbReference>
<dbReference type="Gene3D" id="3.10.310.10">
    <property type="entry name" value="Diaminopimelate Epimerase, Chain A, domain 1"/>
    <property type="match status" value="2"/>
</dbReference>
<comment type="similarity">
    <text evidence="1">Belongs to the PrpF family.</text>
</comment>
<keyword evidence="4" id="KW-1185">Reference proteome</keyword>
<dbReference type="GO" id="GO:0016853">
    <property type="term" value="F:isomerase activity"/>
    <property type="evidence" value="ECO:0007669"/>
    <property type="project" value="UniProtKB-KW"/>
</dbReference>
<dbReference type="Proteomes" id="UP000287198">
    <property type="component" value="Unassembled WGS sequence"/>
</dbReference>